<comment type="caution">
    <text evidence="1">The sequence shown here is derived from an EMBL/GenBank/DDBJ whole genome shotgun (WGS) entry which is preliminary data.</text>
</comment>
<name>A0AA35W957_GEOBA</name>
<dbReference type="AlphaFoldDB" id="A0AA35W957"/>
<organism evidence="1 2">
    <name type="scientific">Geodia barretti</name>
    <name type="common">Barrett's horny sponge</name>
    <dbReference type="NCBI Taxonomy" id="519541"/>
    <lineage>
        <taxon>Eukaryota</taxon>
        <taxon>Metazoa</taxon>
        <taxon>Porifera</taxon>
        <taxon>Demospongiae</taxon>
        <taxon>Heteroscleromorpha</taxon>
        <taxon>Tetractinellida</taxon>
        <taxon>Astrophorina</taxon>
        <taxon>Geodiidae</taxon>
        <taxon>Geodia</taxon>
    </lineage>
</organism>
<accession>A0AA35W957</accession>
<gene>
    <name evidence="1" type="ORF">GBAR_LOCUS3782</name>
</gene>
<dbReference type="EMBL" id="CASHTH010000545">
    <property type="protein sequence ID" value="CAI8003846.1"/>
    <property type="molecule type" value="Genomic_DNA"/>
</dbReference>
<dbReference type="Proteomes" id="UP001174909">
    <property type="component" value="Unassembled WGS sequence"/>
</dbReference>
<evidence type="ECO:0000313" key="2">
    <source>
        <dbReference type="Proteomes" id="UP001174909"/>
    </source>
</evidence>
<sequence length="164" mass="18090">MWKNEHVSKIEQADADMSNKITMLDGKVDQQGKDMTEAISRAKDEAIAASQQGDADTIAAGMQNAKEMDAQLRADLMKSIDMQGQKAMDSAKGEDAKLQKQLDTHGKADMAQDAAIEQLASKVMAIEEGISHGGRRSCRSADNAGYRQFRQWSNRFIQRRKADA</sequence>
<protein>
    <submittedName>
        <fullName evidence="1">Uncharacterized protein</fullName>
    </submittedName>
</protein>
<evidence type="ECO:0000313" key="1">
    <source>
        <dbReference type="EMBL" id="CAI8003846.1"/>
    </source>
</evidence>
<keyword evidence="2" id="KW-1185">Reference proteome</keyword>
<proteinExistence type="predicted"/>
<reference evidence="1" key="1">
    <citation type="submission" date="2023-03" db="EMBL/GenBank/DDBJ databases">
        <authorList>
            <person name="Steffen K."/>
            <person name="Cardenas P."/>
        </authorList>
    </citation>
    <scope>NUCLEOTIDE SEQUENCE</scope>
</reference>